<reference evidence="1" key="1">
    <citation type="submission" date="2020-11" db="EMBL/GenBank/DDBJ databases">
        <authorList>
            <consortium name="DOE Joint Genome Institute"/>
            <person name="Ahrendt S."/>
            <person name="Riley R."/>
            <person name="Andreopoulos W."/>
            <person name="Labutti K."/>
            <person name="Pangilinan J."/>
            <person name="Ruiz-Duenas F.J."/>
            <person name="Barrasa J.M."/>
            <person name="Sanchez-Garcia M."/>
            <person name="Camarero S."/>
            <person name="Miyauchi S."/>
            <person name="Serrano A."/>
            <person name="Linde D."/>
            <person name="Babiker R."/>
            <person name="Drula E."/>
            <person name="Ayuso-Fernandez I."/>
            <person name="Pacheco R."/>
            <person name="Padilla G."/>
            <person name="Ferreira P."/>
            <person name="Barriuso J."/>
            <person name="Kellner H."/>
            <person name="Castanera R."/>
            <person name="Alfaro M."/>
            <person name="Ramirez L."/>
            <person name="Pisabarro A.G."/>
            <person name="Kuo A."/>
            <person name="Tritt A."/>
            <person name="Lipzen A."/>
            <person name="He G."/>
            <person name="Yan M."/>
            <person name="Ng V."/>
            <person name="Cullen D."/>
            <person name="Martin F."/>
            <person name="Rosso M.-N."/>
            <person name="Henrissat B."/>
            <person name="Hibbett D."/>
            <person name="Martinez A.T."/>
            <person name="Grigoriev I.V."/>
        </authorList>
    </citation>
    <scope>NUCLEOTIDE SEQUENCE</scope>
    <source>
        <strain evidence="1">MF-IS2</strain>
    </source>
</reference>
<evidence type="ECO:0000313" key="2">
    <source>
        <dbReference type="Proteomes" id="UP000807342"/>
    </source>
</evidence>
<evidence type="ECO:0000313" key="1">
    <source>
        <dbReference type="EMBL" id="KAF9441301.1"/>
    </source>
</evidence>
<gene>
    <name evidence="1" type="ORF">P691DRAFT_684333</name>
</gene>
<dbReference type="Proteomes" id="UP000807342">
    <property type="component" value="Unassembled WGS sequence"/>
</dbReference>
<protein>
    <recommendedName>
        <fullName evidence="3">Retrotransposon Copia-like N-terminal domain-containing protein</fullName>
    </recommendedName>
</protein>
<dbReference type="EMBL" id="MU151964">
    <property type="protein sequence ID" value="KAF9441301.1"/>
    <property type="molecule type" value="Genomic_DNA"/>
</dbReference>
<sequence length="111" mass="13177">MGPEHDLVNVLTWLFPKLNLSNYLSWAEHMQAALNTHELWWGFNIKAVAQEPEVNSMYPEFLTYADWKQANNEYKNWVWKDRSTMGLIKGAIEEGQWPNIHQAKLLKEMWD</sequence>
<accession>A0A9P5X1R7</accession>
<proteinExistence type="predicted"/>
<evidence type="ECO:0008006" key="3">
    <source>
        <dbReference type="Google" id="ProtNLM"/>
    </source>
</evidence>
<keyword evidence="2" id="KW-1185">Reference proteome</keyword>
<organism evidence="1 2">
    <name type="scientific">Macrolepiota fuliginosa MF-IS2</name>
    <dbReference type="NCBI Taxonomy" id="1400762"/>
    <lineage>
        <taxon>Eukaryota</taxon>
        <taxon>Fungi</taxon>
        <taxon>Dikarya</taxon>
        <taxon>Basidiomycota</taxon>
        <taxon>Agaricomycotina</taxon>
        <taxon>Agaricomycetes</taxon>
        <taxon>Agaricomycetidae</taxon>
        <taxon>Agaricales</taxon>
        <taxon>Agaricineae</taxon>
        <taxon>Agaricaceae</taxon>
        <taxon>Macrolepiota</taxon>
    </lineage>
</organism>
<comment type="caution">
    <text evidence="1">The sequence shown here is derived from an EMBL/GenBank/DDBJ whole genome shotgun (WGS) entry which is preliminary data.</text>
</comment>
<dbReference type="AlphaFoldDB" id="A0A9P5X1R7"/>
<dbReference type="OrthoDB" id="2978038at2759"/>
<name>A0A9P5X1R7_9AGAR</name>
<feature type="non-terminal residue" evidence="1">
    <location>
        <position position="111"/>
    </location>
</feature>